<feature type="transmembrane region" description="Helical" evidence="5">
    <location>
        <begin position="314"/>
        <end position="331"/>
    </location>
</feature>
<evidence type="ECO:0000313" key="7">
    <source>
        <dbReference type="EMBL" id="KAJ6221890.1"/>
    </source>
</evidence>
<feature type="transmembrane region" description="Helical" evidence="5">
    <location>
        <begin position="108"/>
        <end position="134"/>
    </location>
</feature>
<protein>
    <recommendedName>
        <fullName evidence="6">Major facilitator superfamily (MFS) profile domain-containing protein</fullName>
    </recommendedName>
</protein>
<evidence type="ECO:0000256" key="1">
    <source>
        <dbReference type="ARBA" id="ARBA00004141"/>
    </source>
</evidence>
<dbReference type="AlphaFoldDB" id="A0A9Q0RPS4"/>
<dbReference type="GO" id="GO:0022857">
    <property type="term" value="F:transmembrane transporter activity"/>
    <property type="evidence" value="ECO:0007669"/>
    <property type="project" value="InterPro"/>
</dbReference>
<evidence type="ECO:0000256" key="4">
    <source>
        <dbReference type="ARBA" id="ARBA00023136"/>
    </source>
</evidence>
<feature type="transmembrane region" description="Helical" evidence="5">
    <location>
        <begin position="337"/>
        <end position="360"/>
    </location>
</feature>
<feature type="transmembrane region" description="Helical" evidence="5">
    <location>
        <begin position="372"/>
        <end position="394"/>
    </location>
</feature>
<evidence type="ECO:0000256" key="3">
    <source>
        <dbReference type="ARBA" id="ARBA00022989"/>
    </source>
</evidence>
<evidence type="ECO:0000313" key="8">
    <source>
        <dbReference type="Proteomes" id="UP001142055"/>
    </source>
</evidence>
<dbReference type="OMA" id="MANMMEN"/>
<sequence>MGNLKSRLNEIDPYNLIYSIILLFNNFVHGYNATIIGTTLVDLSFVYNVTLNTISYISMIIYFGFLIGSLVALTYKRWLNRQLTVICANILSMVVMTCVPFYSTIGIAFFAMVLNGFGMGVWVGSCNSWLVEMWPTGNAIILQLNYVMYGIGTIIAPSISAPFIYGKAEVDQWNQTITIPMRIQSLAVPFGFNGIVQLIAPVVLSILYVKNRYRYVVNKNDETESDANEQQQKTKRQNKIAWRKTKLLISGLALAIVVAAKIGYVTYSSAMFQYMEIKLSASQSAHVMTTFTALYTIGPLITAFVSIKLRPDHILSYHYVLIIGSLVLIYLGQNQIILIYLGSGILGFSISVMWPAMIAFTEYYLKLNDRVNAIYCFLLGIFNLIIPFILSQTFYSNPLILIYLELTFIIISLMLFVIIRTWIGCTNLV</sequence>
<keyword evidence="3 5" id="KW-1133">Transmembrane helix</keyword>
<feature type="domain" description="Major facilitator superfamily (MFS) profile" evidence="6">
    <location>
        <begin position="18"/>
        <end position="422"/>
    </location>
</feature>
<dbReference type="GO" id="GO:0016020">
    <property type="term" value="C:membrane"/>
    <property type="evidence" value="ECO:0007669"/>
    <property type="project" value="UniProtKB-SubCell"/>
</dbReference>
<gene>
    <name evidence="7" type="ORF">RDWZM_000435</name>
</gene>
<evidence type="ECO:0000259" key="6">
    <source>
        <dbReference type="PROSITE" id="PS50850"/>
    </source>
</evidence>
<feature type="transmembrane region" description="Helical" evidence="5">
    <location>
        <begin position="287"/>
        <end position="307"/>
    </location>
</feature>
<comment type="subcellular location">
    <subcellularLocation>
        <location evidence="1">Membrane</location>
        <topology evidence="1">Multi-pass membrane protein</topology>
    </subcellularLocation>
</comment>
<evidence type="ECO:0000256" key="5">
    <source>
        <dbReference type="SAM" id="Phobius"/>
    </source>
</evidence>
<dbReference type="InterPro" id="IPR020846">
    <property type="entry name" value="MFS_dom"/>
</dbReference>
<reference evidence="7" key="1">
    <citation type="submission" date="2022-12" db="EMBL/GenBank/DDBJ databases">
        <title>Genome assemblies of Blomia tropicalis.</title>
        <authorList>
            <person name="Cui Y."/>
        </authorList>
    </citation>
    <scope>NUCLEOTIDE SEQUENCE</scope>
    <source>
        <tissue evidence="7">Adult mites</tissue>
    </source>
</reference>
<evidence type="ECO:0000256" key="2">
    <source>
        <dbReference type="ARBA" id="ARBA00022692"/>
    </source>
</evidence>
<dbReference type="EMBL" id="JAPWDV010000001">
    <property type="protein sequence ID" value="KAJ6221890.1"/>
    <property type="molecule type" value="Genomic_DNA"/>
</dbReference>
<feature type="transmembrane region" description="Helical" evidence="5">
    <location>
        <begin position="82"/>
        <end position="102"/>
    </location>
</feature>
<dbReference type="SUPFAM" id="SSF103473">
    <property type="entry name" value="MFS general substrate transporter"/>
    <property type="match status" value="1"/>
</dbReference>
<feature type="transmembrane region" description="Helical" evidence="5">
    <location>
        <begin position="247"/>
        <end position="267"/>
    </location>
</feature>
<dbReference type="Pfam" id="PF07690">
    <property type="entry name" value="MFS_1"/>
    <property type="match status" value="1"/>
</dbReference>
<comment type="caution">
    <text evidence="7">The sequence shown here is derived from an EMBL/GenBank/DDBJ whole genome shotgun (WGS) entry which is preliminary data.</text>
</comment>
<feature type="transmembrane region" description="Helical" evidence="5">
    <location>
        <begin position="400"/>
        <end position="423"/>
    </location>
</feature>
<dbReference type="InterPro" id="IPR036259">
    <property type="entry name" value="MFS_trans_sf"/>
</dbReference>
<feature type="transmembrane region" description="Helical" evidence="5">
    <location>
        <begin position="186"/>
        <end position="209"/>
    </location>
</feature>
<accession>A0A9Q0RPS4</accession>
<dbReference type="InterPro" id="IPR011701">
    <property type="entry name" value="MFS"/>
</dbReference>
<feature type="transmembrane region" description="Helical" evidence="5">
    <location>
        <begin position="146"/>
        <end position="166"/>
    </location>
</feature>
<feature type="transmembrane region" description="Helical" evidence="5">
    <location>
        <begin position="16"/>
        <end position="41"/>
    </location>
</feature>
<keyword evidence="4 5" id="KW-0472">Membrane</keyword>
<keyword evidence="2 5" id="KW-0812">Transmembrane</keyword>
<keyword evidence="8" id="KW-1185">Reference proteome</keyword>
<dbReference type="Gene3D" id="1.20.1250.20">
    <property type="entry name" value="MFS general substrate transporter like domains"/>
    <property type="match status" value="2"/>
</dbReference>
<name>A0A9Q0RPS4_BLOTA</name>
<dbReference type="PANTHER" id="PTHR23121:SF9">
    <property type="entry name" value="SODIUM-DEPENDENT GLUCOSE TRANSPORTER 1"/>
    <property type="match status" value="1"/>
</dbReference>
<feature type="transmembrane region" description="Helical" evidence="5">
    <location>
        <begin position="53"/>
        <end position="75"/>
    </location>
</feature>
<proteinExistence type="predicted"/>
<organism evidence="7 8">
    <name type="scientific">Blomia tropicalis</name>
    <name type="common">Mite</name>
    <dbReference type="NCBI Taxonomy" id="40697"/>
    <lineage>
        <taxon>Eukaryota</taxon>
        <taxon>Metazoa</taxon>
        <taxon>Ecdysozoa</taxon>
        <taxon>Arthropoda</taxon>
        <taxon>Chelicerata</taxon>
        <taxon>Arachnida</taxon>
        <taxon>Acari</taxon>
        <taxon>Acariformes</taxon>
        <taxon>Sarcoptiformes</taxon>
        <taxon>Astigmata</taxon>
        <taxon>Glycyphagoidea</taxon>
        <taxon>Echimyopodidae</taxon>
        <taxon>Blomia</taxon>
    </lineage>
</organism>
<dbReference type="Proteomes" id="UP001142055">
    <property type="component" value="Chromosome 1"/>
</dbReference>
<dbReference type="PROSITE" id="PS50850">
    <property type="entry name" value="MFS"/>
    <property type="match status" value="1"/>
</dbReference>
<dbReference type="PANTHER" id="PTHR23121">
    <property type="entry name" value="SODIUM-DEPENDENT GLUCOSE TRANSPORTER 1"/>
    <property type="match status" value="1"/>
</dbReference>